<dbReference type="eggNOG" id="ENOG5032AN1">
    <property type="taxonomic scope" value="Bacteria"/>
</dbReference>
<protein>
    <recommendedName>
        <fullName evidence="3">ESX-1 secretion-associated protein</fullName>
    </recommendedName>
</protein>
<dbReference type="AlphaFoldDB" id="Q5YWE5"/>
<name>Q5YWE5_NOCFA</name>
<dbReference type="HOGENOM" id="CLU_177742_0_0_11"/>
<sequence>MPPRPTAERIKVATDNLRAESRVWTTESGTLTAISHAISRLKFNRTEAGMFQLIVTAHSNLVDKAAERCQEGSTAFADTGSTLNKVANTYDEEDRLYAERLANIW</sequence>
<reference evidence="1 2" key="1">
    <citation type="journal article" date="2004" name="Proc. Natl. Acad. Sci. U.S.A.">
        <title>The complete genomic sequence of Nocardia farcinica IFM 10152.</title>
        <authorList>
            <person name="Ishikawa J."/>
            <person name="Yamashita A."/>
            <person name="Mikami Y."/>
            <person name="Hoshino Y."/>
            <person name="Kurita H."/>
            <person name="Hotta K."/>
            <person name="Shiba T."/>
            <person name="Hattori M."/>
        </authorList>
    </citation>
    <scope>NUCLEOTIDE SEQUENCE [LARGE SCALE GENOMIC DNA]</scope>
    <source>
        <strain evidence="1 2">IFM 10152</strain>
    </source>
</reference>
<dbReference type="STRING" id="247156.NFA_26490"/>
<keyword evidence="2" id="KW-1185">Reference proteome</keyword>
<gene>
    <name evidence="1" type="ordered locus">NFA_26490</name>
</gene>
<organism evidence="1 2">
    <name type="scientific">Nocardia farcinica (strain IFM 10152)</name>
    <dbReference type="NCBI Taxonomy" id="247156"/>
    <lineage>
        <taxon>Bacteria</taxon>
        <taxon>Bacillati</taxon>
        <taxon>Actinomycetota</taxon>
        <taxon>Actinomycetes</taxon>
        <taxon>Mycobacteriales</taxon>
        <taxon>Nocardiaceae</taxon>
        <taxon>Nocardia</taxon>
    </lineage>
</organism>
<evidence type="ECO:0000313" key="2">
    <source>
        <dbReference type="Proteomes" id="UP000006820"/>
    </source>
</evidence>
<dbReference type="KEGG" id="nfa:NFA_26490"/>
<proteinExistence type="predicted"/>
<evidence type="ECO:0008006" key="3">
    <source>
        <dbReference type="Google" id="ProtNLM"/>
    </source>
</evidence>
<dbReference type="Proteomes" id="UP000006820">
    <property type="component" value="Chromosome"/>
</dbReference>
<evidence type="ECO:0000313" key="1">
    <source>
        <dbReference type="EMBL" id="BAD57496.1"/>
    </source>
</evidence>
<accession>Q5YWE5</accession>
<dbReference type="EMBL" id="AP006618">
    <property type="protein sequence ID" value="BAD57496.1"/>
    <property type="molecule type" value="Genomic_DNA"/>
</dbReference>